<dbReference type="OrthoDB" id="1935929at2759"/>
<protein>
    <recommendedName>
        <fullName evidence="3">Reverse transcriptase</fullName>
    </recommendedName>
</protein>
<evidence type="ECO:0000313" key="1">
    <source>
        <dbReference type="EMBL" id="KAA3452448.1"/>
    </source>
</evidence>
<dbReference type="EMBL" id="SMMG02000027">
    <property type="protein sequence ID" value="KAA3452448.1"/>
    <property type="molecule type" value="Genomic_DNA"/>
</dbReference>
<gene>
    <name evidence="1" type="ORF">EPI10_034396</name>
</gene>
<keyword evidence="2" id="KW-1185">Reference proteome</keyword>
<proteinExistence type="predicted"/>
<evidence type="ECO:0008006" key="3">
    <source>
        <dbReference type="Google" id="ProtNLM"/>
    </source>
</evidence>
<dbReference type="Proteomes" id="UP000325315">
    <property type="component" value="Unassembled WGS sequence"/>
</dbReference>
<comment type="caution">
    <text evidence="1">The sequence shown here is derived from an EMBL/GenBank/DDBJ whole genome shotgun (WGS) entry which is preliminary data.</text>
</comment>
<dbReference type="AlphaFoldDB" id="A0A5B6U541"/>
<organism evidence="1 2">
    <name type="scientific">Gossypium australe</name>
    <dbReference type="NCBI Taxonomy" id="47621"/>
    <lineage>
        <taxon>Eukaryota</taxon>
        <taxon>Viridiplantae</taxon>
        <taxon>Streptophyta</taxon>
        <taxon>Embryophyta</taxon>
        <taxon>Tracheophyta</taxon>
        <taxon>Spermatophyta</taxon>
        <taxon>Magnoliopsida</taxon>
        <taxon>eudicotyledons</taxon>
        <taxon>Gunneridae</taxon>
        <taxon>Pentapetalae</taxon>
        <taxon>rosids</taxon>
        <taxon>malvids</taxon>
        <taxon>Malvales</taxon>
        <taxon>Malvaceae</taxon>
        <taxon>Malvoideae</taxon>
        <taxon>Gossypium</taxon>
    </lineage>
</organism>
<name>A0A5B6U541_9ROSI</name>
<evidence type="ECO:0000313" key="2">
    <source>
        <dbReference type="Proteomes" id="UP000325315"/>
    </source>
</evidence>
<sequence length="113" mass="13856">MEWINLFPEYTRVNKKKTRFRFKAWWAIEDSCEEEVKQLWEQSRGSIMVQLTSLGKFLQIWTMGIKKLRKDFSRRLLARIEELDALERTDENLAELIDTKIQLNWEIEKKERY</sequence>
<reference evidence="2" key="1">
    <citation type="journal article" date="2019" name="Plant Biotechnol. J.">
        <title>Genome sequencing of the Australian wild diploid species Gossypium australe highlights disease resistance and delayed gland morphogenesis.</title>
        <authorList>
            <person name="Cai Y."/>
            <person name="Cai X."/>
            <person name="Wang Q."/>
            <person name="Wang P."/>
            <person name="Zhang Y."/>
            <person name="Cai C."/>
            <person name="Xu Y."/>
            <person name="Wang K."/>
            <person name="Zhou Z."/>
            <person name="Wang C."/>
            <person name="Geng S."/>
            <person name="Li B."/>
            <person name="Dong Q."/>
            <person name="Hou Y."/>
            <person name="Wang H."/>
            <person name="Ai P."/>
            <person name="Liu Z."/>
            <person name="Yi F."/>
            <person name="Sun M."/>
            <person name="An G."/>
            <person name="Cheng J."/>
            <person name="Zhang Y."/>
            <person name="Shi Q."/>
            <person name="Xie Y."/>
            <person name="Shi X."/>
            <person name="Chang Y."/>
            <person name="Huang F."/>
            <person name="Chen Y."/>
            <person name="Hong S."/>
            <person name="Mi L."/>
            <person name="Sun Q."/>
            <person name="Zhang L."/>
            <person name="Zhou B."/>
            <person name="Peng R."/>
            <person name="Zhang X."/>
            <person name="Liu F."/>
        </authorList>
    </citation>
    <scope>NUCLEOTIDE SEQUENCE [LARGE SCALE GENOMIC DNA]</scope>
    <source>
        <strain evidence="2">cv. PA1801</strain>
    </source>
</reference>
<accession>A0A5B6U541</accession>